<reference evidence="2 3" key="1">
    <citation type="journal article" name="Sci. Rep.">
        <title>Telomere-to-telomere assembled and centromere annotated genomes of the two main subspecies of the button mushroom Agaricus bisporus reveal especially polymorphic chromosome ends.</title>
        <authorList>
            <person name="Sonnenberg A.S.M."/>
            <person name="Sedaghat-Telgerd N."/>
            <person name="Lavrijssen B."/>
            <person name="Ohm R.A."/>
            <person name="Hendrickx P.M."/>
            <person name="Scholtmeijer K."/>
            <person name="Baars J.J.P."/>
            <person name="van Peer A."/>
        </authorList>
    </citation>
    <scope>NUCLEOTIDE SEQUENCE [LARGE SCALE GENOMIC DNA]</scope>
    <source>
        <strain evidence="2 3">H119_p4</strain>
    </source>
</reference>
<feature type="domain" description="F-box" evidence="1">
    <location>
        <begin position="76"/>
        <end position="143"/>
    </location>
</feature>
<organism evidence="2 3">
    <name type="scientific">Agaricus bisporus var. burnettii</name>
    <dbReference type="NCBI Taxonomy" id="192524"/>
    <lineage>
        <taxon>Eukaryota</taxon>
        <taxon>Fungi</taxon>
        <taxon>Dikarya</taxon>
        <taxon>Basidiomycota</taxon>
        <taxon>Agaricomycotina</taxon>
        <taxon>Agaricomycetes</taxon>
        <taxon>Agaricomycetidae</taxon>
        <taxon>Agaricales</taxon>
        <taxon>Agaricineae</taxon>
        <taxon>Agaricaceae</taxon>
        <taxon>Agaricus</taxon>
    </lineage>
</organism>
<name>A0A8H7KG83_AGABI</name>
<accession>A0A8H7KG83</accession>
<dbReference type="Pfam" id="PF12937">
    <property type="entry name" value="F-box-like"/>
    <property type="match status" value="1"/>
</dbReference>
<dbReference type="AlphaFoldDB" id="A0A8H7KG83"/>
<evidence type="ECO:0000313" key="2">
    <source>
        <dbReference type="EMBL" id="KAF7771794.1"/>
    </source>
</evidence>
<dbReference type="InterPro" id="IPR001810">
    <property type="entry name" value="F-box_dom"/>
</dbReference>
<gene>
    <name evidence="2" type="ORF">Agabi119p4_6105</name>
</gene>
<dbReference type="Proteomes" id="UP000629468">
    <property type="component" value="Unassembled WGS sequence"/>
</dbReference>
<dbReference type="Gene3D" id="1.20.1280.50">
    <property type="match status" value="1"/>
</dbReference>
<evidence type="ECO:0000259" key="1">
    <source>
        <dbReference type="Pfam" id="PF12937"/>
    </source>
</evidence>
<proteinExistence type="predicted"/>
<dbReference type="EMBL" id="JABXXO010000008">
    <property type="protein sequence ID" value="KAF7771794.1"/>
    <property type="molecule type" value="Genomic_DNA"/>
</dbReference>
<sequence length="550" mass="63003">MSTLSCPSCGYHLASRAEVKSPQSLTFFKPPVLVHEKEIPALQAEVRHLDNLILQLNDKRAAILRKLNETQTTTRRLPTEILSTIFRFVRPPTSFDTLYLEFYVGANAINVEESFHHNLAAVCHLWNQVVQSTPQLWTTITLRADRRSSITKITSLLDLYFKRSRNLPLSILLDFQSEAKLRSEMDALMPFEARQAYLSQLQPLLAAVFDQDRAARIRQLILIHPPVELFSYIDKGLSKCDSMTIFQSREEIQTDHTLELLELPCLRRLDLIDVNFRVSQLPNTTTTLHLRNMLFTFGSETLLGLRNLVIFEIINPRGRAESILQITESITLPNVEHFGWCSPETDMALFSDFFHYIRFPRLRSLFWGQRKLWTGTTSDEDHKRLSVNFFSNLPPTLSSLAFSILDPSNETTTLIHHILHSIPQVSGLQFIQCPTVAIEAALEVVGRPLPSSTLVYDELHEELAATGAFSGKVLPNLRRLSITNALNWPWPAAENLDPRKLVEMLEALQSISGERSRERFHFSMSRNITWGDHDPQILDRLRMLATEERI</sequence>
<evidence type="ECO:0000313" key="3">
    <source>
        <dbReference type="Proteomes" id="UP000629468"/>
    </source>
</evidence>
<comment type="caution">
    <text evidence="2">The sequence shown here is derived from an EMBL/GenBank/DDBJ whole genome shotgun (WGS) entry which is preliminary data.</text>
</comment>
<protein>
    <recommendedName>
        <fullName evidence="1">F-box domain-containing protein</fullName>
    </recommendedName>
</protein>